<reference evidence="2" key="1">
    <citation type="submission" date="2022-11" db="UniProtKB">
        <authorList>
            <consortium name="WormBaseParasite"/>
        </authorList>
    </citation>
    <scope>IDENTIFICATION</scope>
</reference>
<sequence length="72" mass="8662">MSSKTQDYCDSNSKLKRKNLNYDFNHWYLQYCLCTGLYMLEPWERTLFNTFVLSLTAIGLYFWIPFVFGLVL</sequence>
<organism evidence="1 2">
    <name type="scientific">Panagrolaimus sp. JU765</name>
    <dbReference type="NCBI Taxonomy" id="591449"/>
    <lineage>
        <taxon>Eukaryota</taxon>
        <taxon>Metazoa</taxon>
        <taxon>Ecdysozoa</taxon>
        <taxon>Nematoda</taxon>
        <taxon>Chromadorea</taxon>
        <taxon>Rhabditida</taxon>
        <taxon>Tylenchina</taxon>
        <taxon>Panagrolaimomorpha</taxon>
        <taxon>Panagrolaimoidea</taxon>
        <taxon>Panagrolaimidae</taxon>
        <taxon>Panagrolaimus</taxon>
    </lineage>
</organism>
<evidence type="ECO:0000313" key="2">
    <source>
        <dbReference type="WBParaSite" id="JU765_v2.g5333.t1"/>
    </source>
</evidence>
<name>A0AC34RB79_9BILA</name>
<accession>A0AC34RB79</accession>
<dbReference type="Proteomes" id="UP000887576">
    <property type="component" value="Unplaced"/>
</dbReference>
<proteinExistence type="predicted"/>
<protein>
    <submittedName>
        <fullName evidence="2">Uncharacterized protein</fullName>
    </submittedName>
</protein>
<dbReference type="WBParaSite" id="JU765_v2.g5333.t1">
    <property type="protein sequence ID" value="JU765_v2.g5333.t1"/>
    <property type="gene ID" value="JU765_v2.g5333"/>
</dbReference>
<evidence type="ECO:0000313" key="1">
    <source>
        <dbReference type="Proteomes" id="UP000887576"/>
    </source>
</evidence>